<dbReference type="SMART" id="SM00119">
    <property type="entry name" value="HECTc"/>
    <property type="match status" value="1"/>
</dbReference>
<evidence type="ECO:0000256" key="4">
    <source>
        <dbReference type="ARBA" id="ARBA00022679"/>
    </source>
</evidence>
<dbReference type="InterPro" id="IPR016024">
    <property type="entry name" value="ARM-type_fold"/>
</dbReference>
<dbReference type="Pfam" id="PF25579">
    <property type="entry name" value="TPR_TRIP12_N"/>
    <property type="match status" value="1"/>
</dbReference>
<feature type="compositionally biased region" description="Basic and acidic residues" evidence="7">
    <location>
        <begin position="1"/>
        <end position="20"/>
    </location>
</feature>
<sequence length="1524" mass="170073">MDRGRKRAEAADHLPADKRPCGSSDFHPGTSSSEPPADCDMEQDPSTSGSDEDDDHGGYGSDDDPNYASRNAENRTRLEGIVPRLGDADFGAVLAVLTELCEVLSFCMEDTLSRPAMEGLVAALVRLAGTEAYPDVMLLSIRALTYLCDIMPRAVDVVVRHEAVPVLCGRLMVIEYLDVAEQCLQVLEKISKRQPVACLQAGVVMAVLNYVDFFSTTIKRVALTTVANVCKKLSVERSSSVMDAVPILCNFLQYDDDHKLIETAATCLIKITECFSKSPALLDELCKRGIINQCLKLVALDGRMTLGQSTYNGLIGLLTKLTANSMVAFKTLFELNIGGILRGVLLTMSDLSHSTSSNLFLEDGQPNQVYEIFNFLNQLIPPAARENDEVQLVLTKGNFLTEKPDFLYQFSRDILPVSVQVVNSGANLYVCYGCVSVINNIFYFSTSDILPDLIENTNISSFLAGLLARKDHHVLFMTLKIIETLMEKLPGVFSSSFVKEGVIYAIDALLNPKDGLVQDSSHPQSSNCQVTASDGSVCLCHAFMSRKAPSSEAKTCTLGKEAVFSLAKHIKFTHFISDSVDSEMALTEILQKLKTFCAILNDNVDRLSINDDFSQNEEHLARVLDQVMQELDGGEGMSTFEFIESGIIRSLVHYLTNGRYPFEGQCGRGMSNDFLIVLKRFQTFSYISLSKAGQSWKDMLLTLLVRKLQRALSSVDSFPVITSHNYKPRYFYTHIPVEKSTMNPCVKVSFMREEGEENLSEYNSVLSVELSTRLDIIEEFLWPKVCVKKNECHDAQGEPIEKGDALSRNNSDIDQPQEMNDNTVQEPQKAFSTILRDLTEHKYQLPLPEDASSKPKDLTTSVEGLAGGKISSSSPVSSIAKPKLIFSLAGKEIDHSANLYQAILQGLNSTELNITIGPKFWSEVYKVTYRRSIEHKIQDSQSSHCASQSSILEDEHGLFWQKLPSFSNLLPSELHCEMDNSSPLYDILFLLKVLERLNQFLFHIVSYERINGFAEGGVQNLDDLKVSVSPIPQIEFISSKLTDKLEQQMRDPLMLSIGSMPSWCGHLMAACPFLFTFEARRKYFRLTVFGSLRNQQNQIHHPHNGGIDSSNNRRSHPAMANRKKFKADRKNVLESAAKMMALHCRSKSVLEVEFNDEVGTGLGPSMEFYTLVSHEFQKIGLGMWREDPSSFSDQVHCDTTVANNGFVFAPFGLFPRPWSADASSSSKIQFSDVLKKFMLLGQIVAKSIRDGRILDLPFSRAFYKMMLEKELSMYDIQSFDPGLGKNLLEFQALVCRKKFLESSGGKLTFASEADLCFRNMKIEDLCLDFTLPGYSDYVLTSVNDSKMVNINNLETYVSLIVKATVGAGIAQQVKAFKSGFNEVFPLEALQIFTEDELELLLCGERETWNLSELLDHVKFDHGYTANSPPVISLLEIIQEFGCEQRRAFLQFVTGSPRLPLGGFAALNPKMTIVRKHCNNDVDMDLPSVMTCANYVKLPAYSSKEHMKERLLYAITEGQGSFHLS</sequence>
<dbReference type="RefSeq" id="XP_039144528.1">
    <property type="nucleotide sequence ID" value="XM_039288594.1"/>
</dbReference>
<dbReference type="InterPro" id="IPR057948">
    <property type="entry name" value="TPR_TRIP12_N"/>
</dbReference>
<organism evidence="9 10">
    <name type="scientific">Dioscorea cayennensis subsp. rotundata</name>
    <name type="common">White Guinea yam</name>
    <name type="synonym">Dioscorea rotundata</name>
    <dbReference type="NCBI Taxonomy" id="55577"/>
    <lineage>
        <taxon>Eukaryota</taxon>
        <taxon>Viridiplantae</taxon>
        <taxon>Streptophyta</taxon>
        <taxon>Embryophyta</taxon>
        <taxon>Tracheophyta</taxon>
        <taxon>Spermatophyta</taxon>
        <taxon>Magnoliopsida</taxon>
        <taxon>Liliopsida</taxon>
        <taxon>Dioscoreales</taxon>
        <taxon>Dioscoreaceae</taxon>
        <taxon>Dioscorea</taxon>
    </lineage>
</organism>
<feature type="region of interest" description="Disordered" evidence="7">
    <location>
        <begin position="797"/>
        <end position="822"/>
    </location>
</feature>
<feature type="active site" description="Glycyl thioester intermediate" evidence="6">
    <location>
        <position position="1491"/>
    </location>
</feature>
<keyword evidence="5 6" id="KW-0833">Ubl conjugation pathway</keyword>
<dbReference type="Pfam" id="PF00632">
    <property type="entry name" value="HECT"/>
    <property type="match status" value="1"/>
</dbReference>
<dbReference type="PROSITE" id="PS50237">
    <property type="entry name" value="HECT"/>
    <property type="match status" value="1"/>
</dbReference>
<dbReference type="Gene3D" id="1.25.10.10">
    <property type="entry name" value="Leucine-rich Repeat Variant"/>
    <property type="match status" value="1"/>
</dbReference>
<name>A0AB40D2S5_DIOCR</name>
<evidence type="ECO:0000256" key="3">
    <source>
        <dbReference type="ARBA" id="ARBA00012485"/>
    </source>
</evidence>
<evidence type="ECO:0000259" key="8">
    <source>
        <dbReference type="PROSITE" id="PS50237"/>
    </source>
</evidence>
<evidence type="ECO:0000256" key="5">
    <source>
        <dbReference type="ARBA" id="ARBA00022786"/>
    </source>
</evidence>
<dbReference type="InterPro" id="IPR045322">
    <property type="entry name" value="HECTD1/TRIP12-like"/>
</dbReference>
<dbReference type="GeneID" id="120281897"/>
<keyword evidence="4" id="KW-0808">Transferase</keyword>
<dbReference type="EC" id="2.3.2.26" evidence="3"/>
<protein>
    <recommendedName>
        <fullName evidence="3">HECT-type E3 ubiquitin transferase</fullName>
        <ecNumber evidence="3">2.3.2.26</ecNumber>
    </recommendedName>
</protein>
<dbReference type="PANTHER" id="PTHR45670">
    <property type="entry name" value="E3 UBIQUITIN-PROTEIN LIGASE TRIP12"/>
    <property type="match status" value="1"/>
</dbReference>
<dbReference type="PANTHER" id="PTHR45670:SF10">
    <property type="entry name" value="E3 UBIQUITIN-PROTEIN LIGASE UPL4"/>
    <property type="match status" value="1"/>
</dbReference>
<feature type="region of interest" description="Disordered" evidence="7">
    <location>
        <begin position="1097"/>
        <end position="1124"/>
    </location>
</feature>
<gene>
    <name evidence="10" type="primary">LOC120281897</name>
</gene>
<evidence type="ECO:0000313" key="9">
    <source>
        <dbReference type="Proteomes" id="UP001515500"/>
    </source>
</evidence>
<dbReference type="CDD" id="cd00078">
    <property type="entry name" value="HECTc"/>
    <property type="match status" value="1"/>
</dbReference>
<dbReference type="Gene3D" id="3.90.1750.10">
    <property type="entry name" value="Hect, E3 ligase catalytic domains"/>
    <property type="match status" value="1"/>
</dbReference>
<feature type="compositionally biased region" description="Basic residues" evidence="7">
    <location>
        <begin position="1113"/>
        <end position="1124"/>
    </location>
</feature>
<dbReference type="GO" id="GO:0043161">
    <property type="term" value="P:proteasome-mediated ubiquitin-dependent protein catabolic process"/>
    <property type="evidence" value="ECO:0007669"/>
    <property type="project" value="TreeGrafter"/>
</dbReference>
<evidence type="ECO:0000313" key="10">
    <source>
        <dbReference type="RefSeq" id="XP_039144528.1"/>
    </source>
</evidence>
<evidence type="ECO:0000256" key="2">
    <source>
        <dbReference type="ARBA" id="ARBA00006331"/>
    </source>
</evidence>
<evidence type="ECO:0000256" key="1">
    <source>
        <dbReference type="ARBA" id="ARBA00000885"/>
    </source>
</evidence>
<dbReference type="InterPro" id="IPR000569">
    <property type="entry name" value="HECT_dom"/>
</dbReference>
<feature type="region of interest" description="Disordered" evidence="7">
    <location>
        <begin position="1"/>
        <end position="74"/>
    </location>
</feature>
<dbReference type="SUPFAM" id="SSF48371">
    <property type="entry name" value="ARM repeat"/>
    <property type="match status" value="1"/>
</dbReference>
<comment type="similarity">
    <text evidence="2">Belongs to the UPL family. K-HECT subfamily.</text>
</comment>
<comment type="catalytic activity">
    <reaction evidence="1">
        <text>S-ubiquitinyl-[E2 ubiquitin-conjugating enzyme]-L-cysteine + [acceptor protein]-L-lysine = [E2 ubiquitin-conjugating enzyme]-L-cysteine + N(6)-ubiquitinyl-[acceptor protein]-L-lysine.</text>
        <dbReference type="EC" id="2.3.2.26"/>
    </reaction>
</comment>
<dbReference type="Gene3D" id="3.30.2410.10">
    <property type="entry name" value="Hect, E3 ligase catalytic domain"/>
    <property type="match status" value="1"/>
</dbReference>
<feature type="compositionally biased region" description="Polar residues" evidence="7">
    <location>
        <begin position="807"/>
        <end position="822"/>
    </location>
</feature>
<proteinExistence type="inferred from homology"/>
<accession>A0AB40D2S5</accession>
<dbReference type="GO" id="GO:0061630">
    <property type="term" value="F:ubiquitin protein ligase activity"/>
    <property type="evidence" value="ECO:0007669"/>
    <property type="project" value="UniProtKB-EC"/>
</dbReference>
<dbReference type="GO" id="GO:0000209">
    <property type="term" value="P:protein polyubiquitination"/>
    <property type="evidence" value="ECO:0007669"/>
    <property type="project" value="TreeGrafter"/>
</dbReference>
<feature type="compositionally biased region" description="Acidic residues" evidence="7">
    <location>
        <begin position="50"/>
        <end position="65"/>
    </location>
</feature>
<reference evidence="10" key="1">
    <citation type="submission" date="2025-08" db="UniProtKB">
        <authorList>
            <consortium name="RefSeq"/>
        </authorList>
    </citation>
    <scope>IDENTIFICATION</scope>
</reference>
<dbReference type="InterPro" id="IPR011989">
    <property type="entry name" value="ARM-like"/>
</dbReference>
<dbReference type="Proteomes" id="UP001515500">
    <property type="component" value="Chromosome 18"/>
</dbReference>
<evidence type="ECO:0000256" key="6">
    <source>
        <dbReference type="PROSITE-ProRule" id="PRU00104"/>
    </source>
</evidence>
<dbReference type="SUPFAM" id="SSF56204">
    <property type="entry name" value="Hect, E3 ligase catalytic domain"/>
    <property type="match status" value="1"/>
</dbReference>
<keyword evidence="9" id="KW-1185">Reference proteome</keyword>
<dbReference type="InterPro" id="IPR035983">
    <property type="entry name" value="Hect_E3_ubiquitin_ligase"/>
</dbReference>
<evidence type="ECO:0000256" key="7">
    <source>
        <dbReference type="SAM" id="MobiDB-lite"/>
    </source>
</evidence>
<feature type="domain" description="HECT" evidence="8">
    <location>
        <begin position="1147"/>
        <end position="1524"/>
    </location>
</feature>